<evidence type="ECO:0000256" key="2">
    <source>
        <dbReference type="ARBA" id="ARBA00008814"/>
    </source>
</evidence>
<dbReference type="PANTHER" id="PTHR30532">
    <property type="entry name" value="IRON III DICITRATE-BINDING PERIPLASMIC PROTEIN"/>
    <property type="match status" value="1"/>
</dbReference>
<keyword evidence="5 7" id="KW-0732">Signal</keyword>
<dbReference type="EMBL" id="FMUQ01000002">
    <property type="protein sequence ID" value="SCX76292.1"/>
    <property type="molecule type" value="Genomic_DNA"/>
</dbReference>
<evidence type="ECO:0000256" key="4">
    <source>
        <dbReference type="ARBA" id="ARBA00022496"/>
    </source>
</evidence>
<keyword evidence="10" id="KW-1185">Reference proteome</keyword>
<protein>
    <submittedName>
        <fullName evidence="9">Iron complex transport system substrate-binding protein</fullName>
    </submittedName>
</protein>
<organism evidence="9 10">
    <name type="scientific">Basfia succiniciproducens</name>
    <dbReference type="NCBI Taxonomy" id="653940"/>
    <lineage>
        <taxon>Bacteria</taxon>
        <taxon>Pseudomonadati</taxon>
        <taxon>Pseudomonadota</taxon>
        <taxon>Gammaproteobacteria</taxon>
        <taxon>Pasteurellales</taxon>
        <taxon>Pasteurellaceae</taxon>
        <taxon>Basfia</taxon>
    </lineage>
</organism>
<comment type="similarity">
    <text evidence="2">Belongs to the bacterial solute-binding protein 8 family.</text>
</comment>
<dbReference type="PROSITE" id="PS50983">
    <property type="entry name" value="FE_B12_PBP"/>
    <property type="match status" value="1"/>
</dbReference>
<keyword evidence="4" id="KW-0410">Iron transport</keyword>
<feature type="coiled-coil region" evidence="6">
    <location>
        <begin position="117"/>
        <end position="144"/>
    </location>
</feature>
<reference evidence="9 10" key="1">
    <citation type="submission" date="2016-10" db="EMBL/GenBank/DDBJ databases">
        <authorList>
            <person name="Varghese N."/>
            <person name="Submissions S."/>
        </authorList>
    </citation>
    <scope>NUCLEOTIDE SEQUENCE [LARGE SCALE GENOMIC DNA]</scope>
    <source>
        <strain evidence="9 10">DSM 22022</strain>
    </source>
</reference>
<dbReference type="RefSeq" id="WP_090653782.1">
    <property type="nucleotide sequence ID" value="NZ_CP015031.1"/>
</dbReference>
<name>A0A1G5AEH8_9PAST</name>
<gene>
    <name evidence="9" type="ORF">SAMN02910354_00217</name>
</gene>
<sequence>MRILTALLLFFSLSVNAQIKIATLDWTVAETLIALNNAPVAVGDKASYKIWVGKPALAENTQDLGLRLQPNKESLARLSVDRFINSDFFASIEPSLTAKAPVSTVNFYQPGDTWQNIENATRQIGELIEKSEQAEQLITQINTQLAKIGQTLTHFRDRPVAIVQFIDTRHLRFYGSHSLFGTILNKLGLTNAWNHSGGVWGSENLSITALATLPKNTRLVVVKPHPANVANALKYNSLWRNLALAEDPLLLPAIWSFGALPSAVNFAQNLQSALLNQRSETW</sequence>
<evidence type="ECO:0000256" key="5">
    <source>
        <dbReference type="ARBA" id="ARBA00022729"/>
    </source>
</evidence>
<dbReference type="Proteomes" id="UP000199588">
    <property type="component" value="Unassembled WGS sequence"/>
</dbReference>
<evidence type="ECO:0000313" key="10">
    <source>
        <dbReference type="Proteomes" id="UP000199588"/>
    </source>
</evidence>
<comment type="subcellular location">
    <subcellularLocation>
        <location evidence="1">Cell envelope</location>
    </subcellularLocation>
</comment>
<accession>A0A1G5AEH8</accession>
<evidence type="ECO:0000256" key="7">
    <source>
        <dbReference type="SAM" id="SignalP"/>
    </source>
</evidence>
<keyword evidence="3" id="KW-0813">Transport</keyword>
<evidence type="ECO:0000259" key="8">
    <source>
        <dbReference type="PROSITE" id="PS50983"/>
    </source>
</evidence>
<proteinExistence type="inferred from homology"/>
<dbReference type="Pfam" id="PF01497">
    <property type="entry name" value="Peripla_BP_2"/>
    <property type="match status" value="1"/>
</dbReference>
<keyword evidence="6" id="KW-0175">Coiled coil</keyword>
<evidence type="ECO:0000313" key="9">
    <source>
        <dbReference type="EMBL" id="SCX76292.1"/>
    </source>
</evidence>
<dbReference type="CDD" id="cd01146">
    <property type="entry name" value="FhuD"/>
    <property type="match status" value="1"/>
</dbReference>
<evidence type="ECO:0000256" key="6">
    <source>
        <dbReference type="SAM" id="Coils"/>
    </source>
</evidence>
<feature type="domain" description="Fe/B12 periplasmic-binding" evidence="8">
    <location>
        <begin position="20"/>
        <end position="278"/>
    </location>
</feature>
<dbReference type="Gene3D" id="3.40.50.1980">
    <property type="entry name" value="Nitrogenase molybdenum iron protein domain"/>
    <property type="match status" value="2"/>
</dbReference>
<comment type="caution">
    <text evidence="9">The sequence shown here is derived from an EMBL/GenBank/DDBJ whole genome shotgun (WGS) entry which is preliminary data.</text>
</comment>
<evidence type="ECO:0000256" key="1">
    <source>
        <dbReference type="ARBA" id="ARBA00004196"/>
    </source>
</evidence>
<feature type="signal peptide" evidence="7">
    <location>
        <begin position="1"/>
        <end position="17"/>
    </location>
</feature>
<evidence type="ECO:0000256" key="3">
    <source>
        <dbReference type="ARBA" id="ARBA00022448"/>
    </source>
</evidence>
<dbReference type="SUPFAM" id="SSF53807">
    <property type="entry name" value="Helical backbone' metal receptor"/>
    <property type="match status" value="1"/>
</dbReference>
<dbReference type="PRINTS" id="PR01715">
    <property type="entry name" value="FERRIBNDNGPP"/>
</dbReference>
<feature type="chain" id="PRO_5045507301" evidence="7">
    <location>
        <begin position="18"/>
        <end position="282"/>
    </location>
</feature>
<dbReference type="PANTHER" id="PTHR30532:SF1">
    <property type="entry name" value="IRON(3+)-HYDROXAMATE-BINDING PROTEIN FHUD"/>
    <property type="match status" value="1"/>
</dbReference>
<keyword evidence="4" id="KW-0406">Ion transport</keyword>
<dbReference type="InterPro" id="IPR002491">
    <property type="entry name" value="ABC_transptr_periplasmic_BD"/>
</dbReference>
<keyword evidence="4" id="KW-0408">Iron</keyword>
<dbReference type="InterPro" id="IPR051313">
    <property type="entry name" value="Bact_iron-sidero_bind"/>
</dbReference>